<comment type="caution">
    <text evidence="1">The sequence shown here is derived from an EMBL/GenBank/DDBJ whole genome shotgun (WGS) entry which is preliminary data.</text>
</comment>
<dbReference type="Proteomes" id="UP000179448">
    <property type="component" value="Unassembled WGS sequence"/>
</dbReference>
<dbReference type="STRING" id="1801766.A2997_00520"/>
<protein>
    <submittedName>
        <fullName evidence="1">Uncharacterized protein</fullName>
    </submittedName>
</protein>
<dbReference type="AlphaFoldDB" id="A0A1F6WQ69"/>
<reference evidence="1 2" key="1">
    <citation type="journal article" date="2016" name="Nat. Commun.">
        <title>Thousands of microbial genomes shed light on interconnected biogeochemical processes in an aquifer system.</title>
        <authorList>
            <person name="Anantharaman K."/>
            <person name="Brown C.T."/>
            <person name="Hug L.A."/>
            <person name="Sharon I."/>
            <person name="Castelle C.J."/>
            <person name="Probst A.J."/>
            <person name="Thomas B.C."/>
            <person name="Singh A."/>
            <person name="Wilkins M.J."/>
            <person name="Karaoz U."/>
            <person name="Brodie E.L."/>
            <person name="Williams K.H."/>
            <person name="Hubbard S.S."/>
            <person name="Banfield J.F."/>
        </authorList>
    </citation>
    <scope>NUCLEOTIDE SEQUENCE [LARGE SCALE GENOMIC DNA]</scope>
</reference>
<organism evidence="1 2">
    <name type="scientific">Candidatus Nomurabacteria bacterium RIFCSPLOWO2_01_FULL_36_10b</name>
    <dbReference type="NCBI Taxonomy" id="1801766"/>
    <lineage>
        <taxon>Bacteria</taxon>
        <taxon>Candidatus Nomuraibacteriota</taxon>
    </lineage>
</organism>
<name>A0A1F6WQ69_9BACT</name>
<accession>A0A1F6WQ69</accession>
<dbReference type="EMBL" id="MFUQ01000004">
    <property type="protein sequence ID" value="OGI84031.1"/>
    <property type="molecule type" value="Genomic_DNA"/>
</dbReference>
<evidence type="ECO:0000313" key="1">
    <source>
        <dbReference type="EMBL" id="OGI84031.1"/>
    </source>
</evidence>
<gene>
    <name evidence="1" type="ORF">A2997_00520</name>
</gene>
<evidence type="ECO:0000313" key="2">
    <source>
        <dbReference type="Proteomes" id="UP000179448"/>
    </source>
</evidence>
<sequence>MFLKKKKIEDIIIDILSSGPENTLILIEKIRGIRHTTTKQAVYKVLRGLRDNEVIVQRREEVMISNVWLGKISDFIETTQMHYLSSAQLSHQRPDSNFLSLKEKEKISYTFKTFETTDIFWAHAFNILTTVSSSLFPVGLYNPHEWFILTRPESELFIFDNMKKENKSIMILAGGTTPLDIFVKKYFDATHKRYFACPDKLFPKRNYYVNVFDDFIIEVWLDHKISERIDNFYNTTTTFNDIEREKLLDITRAKGRNKLVISRNKAKADKLRKVFKKYFVF</sequence>
<proteinExistence type="predicted"/>